<reference evidence="2 3" key="1">
    <citation type="submission" date="2019-02" db="EMBL/GenBank/DDBJ databases">
        <title>Deep-cultivation of Planctomycetes and their phenomic and genomic characterization uncovers novel biology.</title>
        <authorList>
            <person name="Wiegand S."/>
            <person name="Jogler M."/>
            <person name="Boedeker C."/>
            <person name="Pinto D."/>
            <person name="Vollmers J."/>
            <person name="Rivas-Marin E."/>
            <person name="Kohn T."/>
            <person name="Peeters S.H."/>
            <person name="Heuer A."/>
            <person name="Rast P."/>
            <person name="Oberbeckmann S."/>
            <person name="Bunk B."/>
            <person name="Jeske O."/>
            <person name="Meyerdierks A."/>
            <person name="Storesund J.E."/>
            <person name="Kallscheuer N."/>
            <person name="Luecker S."/>
            <person name="Lage O.M."/>
            <person name="Pohl T."/>
            <person name="Merkel B.J."/>
            <person name="Hornburger P."/>
            <person name="Mueller R.-W."/>
            <person name="Bruemmer F."/>
            <person name="Labrenz M."/>
            <person name="Spormann A.M."/>
            <person name="Op den Camp H."/>
            <person name="Overmann J."/>
            <person name="Amann R."/>
            <person name="Jetten M.S.M."/>
            <person name="Mascher T."/>
            <person name="Medema M.H."/>
            <person name="Devos D.P."/>
            <person name="Kaster A.-K."/>
            <person name="Ovreas L."/>
            <person name="Rohde M."/>
            <person name="Galperin M.Y."/>
            <person name="Jogler C."/>
        </authorList>
    </citation>
    <scope>NUCLEOTIDE SEQUENCE [LARGE SCALE GENOMIC DNA]</scope>
    <source>
        <strain evidence="2 3">Pla133</strain>
    </source>
</reference>
<keyword evidence="3" id="KW-1185">Reference proteome</keyword>
<proteinExistence type="predicted"/>
<sequence length="147" mass="15738">MSLLVVHAAATWALFGLIWMVQLVHYPLYALVGAREFPAFEASHARRITPLVAPLMGLELVTGGLLALDPPSAADALPLRVGFGLIVAIWLSTALLQIPCHARLERSFDPATHRLLVATNWLRTAAWTVRAGLVAVVLEGATAAGRS</sequence>
<dbReference type="AlphaFoldDB" id="A0A518BF68"/>
<dbReference type="Proteomes" id="UP000316921">
    <property type="component" value="Chromosome"/>
</dbReference>
<feature type="transmembrane region" description="Helical" evidence="1">
    <location>
        <begin position="48"/>
        <end position="67"/>
    </location>
</feature>
<dbReference type="KEGG" id="pbap:Pla133_06860"/>
<accession>A0A518BF68</accession>
<evidence type="ECO:0008006" key="4">
    <source>
        <dbReference type="Google" id="ProtNLM"/>
    </source>
</evidence>
<name>A0A518BF68_9BACT</name>
<protein>
    <recommendedName>
        <fullName evidence="4">DUF4149 domain-containing protein</fullName>
    </recommendedName>
</protein>
<gene>
    <name evidence="2" type="ORF">Pla133_06860</name>
</gene>
<feature type="transmembrane region" description="Helical" evidence="1">
    <location>
        <begin position="6"/>
        <end position="28"/>
    </location>
</feature>
<dbReference type="RefSeq" id="WP_145062413.1">
    <property type="nucleotide sequence ID" value="NZ_CP036287.1"/>
</dbReference>
<keyword evidence="1" id="KW-0812">Transmembrane</keyword>
<keyword evidence="1" id="KW-0472">Membrane</keyword>
<evidence type="ECO:0000313" key="3">
    <source>
        <dbReference type="Proteomes" id="UP000316921"/>
    </source>
</evidence>
<keyword evidence="1" id="KW-1133">Transmembrane helix</keyword>
<feature type="transmembrane region" description="Helical" evidence="1">
    <location>
        <begin position="79"/>
        <end position="98"/>
    </location>
</feature>
<organism evidence="2 3">
    <name type="scientific">Engelhardtia mirabilis</name>
    <dbReference type="NCBI Taxonomy" id="2528011"/>
    <lineage>
        <taxon>Bacteria</taxon>
        <taxon>Pseudomonadati</taxon>
        <taxon>Planctomycetota</taxon>
        <taxon>Planctomycetia</taxon>
        <taxon>Planctomycetia incertae sedis</taxon>
        <taxon>Engelhardtia</taxon>
    </lineage>
</organism>
<evidence type="ECO:0000256" key="1">
    <source>
        <dbReference type="SAM" id="Phobius"/>
    </source>
</evidence>
<dbReference type="EMBL" id="CP036287">
    <property type="protein sequence ID" value="QDU65621.1"/>
    <property type="molecule type" value="Genomic_DNA"/>
</dbReference>
<evidence type="ECO:0000313" key="2">
    <source>
        <dbReference type="EMBL" id="QDU65621.1"/>
    </source>
</evidence>